<dbReference type="Proteomes" id="UP001164250">
    <property type="component" value="Chromosome 15"/>
</dbReference>
<evidence type="ECO:0000313" key="1">
    <source>
        <dbReference type="EMBL" id="KAJ0075754.1"/>
    </source>
</evidence>
<reference evidence="2" key="1">
    <citation type="journal article" date="2023" name="G3 (Bethesda)">
        <title>Genome assembly and association tests identify interacting loci associated with vigor, precocity, and sex in interspecific pistachio rootstocks.</title>
        <authorList>
            <person name="Palmer W."/>
            <person name="Jacygrad E."/>
            <person name="Sagayaradj S."/>
            <person name="Cavanaugh K."/>
            <person name="Han R."/>
            <person name="Bertier L."/>
            <person name="Beede B."/>
            <person name="Kafkas S."/>
            <person name="Golino D."/>
            <person name="Preece J."/>
            <person name="Michelmore R."/>
        </authorList>
    </citation>
    <scope>NUCLEOTIDE SEQUENCE [LARGE SCALE GENOMIC DNA]</scope>
</reference>
<sequence>MAKSRRFTYAELCMITNKFKKELGESRWKDQVSLSKWLIAYHQNMLRGQTNSGLYILTAGKIAFTDGGITEEVNEEFDKIECVVLIGSALGGMKVNDKI</sequence>
<dbReference type="EMBL" id="CM047910">
    <property type="protein sequence ID" value="KAJ0075754.1"/>
    <property type="molecule type" value="Genomic_DNA"/>
</dbReference>
<proteinExistence type="predicted"/>
<evidence type="ECO:0000313" key="2">
    <source>
        <dbReference type="Proteomes" id="UP001164250"/>
    </source>
</evidence>
<protein>
    <submittedName>
        <fullName evidence="1">Uncharacterized protein</fullName>
    </submittedName>
</protein>
<keyword evidence="2" id="KW-1185">Reference proteome</keyword>
<organism evidence="1 2">
    <name type="scientific">Pistacia atlantica</name>
    <dbReference type="NCBI Taxonomy" id="434234"/>
    <lineage>
        <taxon>Eukaryota</taxon>
        <taxon>Viridiplantae</taxon>
        <taxon>Streptophyta</taxon>
        <taxon>Embryophyta</taxon>
        <taxon>Tracheophyta</taxon>
        <taxon>Spermatophyta</taxon>
        <taxon>Magnoliopsida</taxon>
        <taxon>eudicotyledons</taxon>
        <taxon>Gunneridae</taxon>
        <taxon>Pentapetalae</taxon>
        <taxon>rosids</taxon>
        <taxon>malvids</taxon>
        <taxon>Sapindales</taxon>
        <taxon>Anacardiaceae</taxon>
        <taxon>Pistacia</taxon>
    </lineage>
</organism>
<name>A0ACC0ZSK2_9ROSI</name>
<gene>
    <name evidence="1" type="ORF">Patl1_33885</name>
</gene>
<comment type="caution">
    <text evidence="1">The sequence shown here is derived from an EMBL/GenBank/DDBJ whole genome shotgun (WGS) entry which is preliminary data.</text>
</comment>
<accession>A0ACC0ZSK2</accession>